<dbReference type="EMBL" id="JBBKAJ010000022">
    <property type="protein sequence ID" value="MEJ8633098.1"/>
    <property type="molecule type" value="Genomic_DNA"/>
</dbReference>
<name>A0ACC6PNP0_9ACTN</name>
<accession>A0ACC6PNP0</accession>
<proteinExistence type="predicted"/>
<dbReference type="Proteomes" id="UP001377168">
    <property type="component" value="Unassembled WGS sequence"/>
</dbReference>
<organism evidence="1 2">
    <name type="scientific">Streptomyces achmelvichensis</name>
    <dbReference type="NCBI Taxonomy" id="3134111"/>
    <lineage>
        <taxon>Bacteria</taxon>
        <taxon>Bacillati</taxon>
        <taxon>Actinomycetota</taxon>
        <taxon>Actinomycetes</taxon>
        <taxon>Kitasatosporales</taxon>
        <taxon>Streptomycetaceae</taxon>
        <taxon>Streptomyces</taxon>
    </lineage>
</organism>
<reference evidence="1" key="1">
    <citation type="submission" date="2024-03" db="EMBL/GenBank/DDBJ databases">
        <title>Novel Streptomyces species of biotechnological and ecological value are a feature of Machair soil.</title>
        <authorList>
            <person name="Prole J.R."/>
            <person name="Goodfellow M."/>
            <person name="Allenby N."/>
            <person name="Ward A.C."/>
        </authorList>
    </citation>
    <scope>NUCLEOTIDE SEQUENCE</scope>
    <source>
        <strain evidence="1">MS2.AVA.5</strain>
    </source>
</reference>
<protein>
    <submittedName>
        <fullName evidence="1">MFS transporter</fullName>
    </submittedName>
</protein>
<evidence type="ECO:0000313" key="1">
    <source>
        <dbReference type="EMBL" id="MEJ8633098.1"/>
    </source>
</evidence>
<comment type="caution">
    <text evidence="1">The sequence shown here is derived from an EMBL/GenBank/DDBJ whole genome shotgun (WGS) entry which is preliminary data.</text>
</comment>
<gene>
    <name evidence="1" type="ORF">WKI67_06785</name>
</gene>
<evidence type="ECO:0000313" key="2">
    <source>
        <dbReference type="Proteomes" id="UP001377168"/>
    </source>
</evidence>
<sequence length="405" mass="41410">MLFPTSGVPARTRVPGPQIRRLERTLLVSAGFEDLILLYPVYALLFAEHGLSTAEISSLFAIWSVTGLLLEVPSGVWADVVSRRLLLIIGPLLSAAGFALWVVAPSYGAFAVGFVLWGTGGALRSGAQEALVYEELDRLGAASRYVGLMGRAGAVSMAATAVATAAAGPLFALGGYAALGTASVVACVLCAAAAALLPEHLSDNSAGQDDDAPDGGYAATLKTGLSEVRGSRAVRNALLMAILLTTVWGALDEYVPLLAMETGASTRDVPFLVLAVWVGVTLGSLLAARAERLAARTMGAAVAVAGLVMAVGALSGSPLGFLLLASAFLVFQMADVVADARLQAAITGPSRATVTSLAGLGTSVSTLLMYAAYGTASQYTGHGALFALFAVPYVVVAFAMARSVR</sequence>
<keyword evidence="2" id="KW-1185">Reference proteome</keyword>